<accession>X0X715</accession>
<name>X0X715_9ZZZZ</name>
<evidence type="ECO:0000313" key="1">
    <source>
        <dbReference type="EMBL" id="GAG20781.1"/>
    </source>
</evidence>
<organism evidence="1">
    <name type="scientific">marine sediment metagenome</name>
    <dbReference type="NCBI Taxonomy" id="412755"/>
    <lineage>
        <taxon>unclassified sequences</taxon>
        <taxon>metagenomes</taxon>
        <taxon>ecological metagenomes</taxon>
    </lineage>
</organism>
<dbReference type="EMBL" id="BARS01032988">
    <property type="protein sequence ID" value="GAG20781.1"/>
    <property type="molecule type" value="Genomic_DNA"/>
</dbReference>
<gene>
    <name evidence="1" type="ORF">S01H1_51137</name>
</gene>
<reference evidence="1" key="1">
    <citation type="journal article" date="2014" name="Front. Microbiol.">
        <title>High frequency of phylogenetically diverse reductive dehalogenase-homologous genes in deep subseafloor sedimentary metagenomes.</title>
        <authorList>
            <person name="Kawai M."/>
            <person name="Futagami T."/>
            <person name="Toyoda A."/>
            <person name="Takaki Y."/>
            <person name="Nishi S."/>
            <person name="Hori S."/>
            <person name="Arai W."/>
            <person name="Tsubouchi T."/>
            <person name="Morono Y."/>
            <person name="Uchiyama I."/>
            <person name="Ito T."/>
            <person name="Fujiyama A."/>
            <person name="Inagaki F."/>
            <person name="Takami H."/>
        </authorList>
    </citation>
    <scope>NUCLEOTIDE SEQUENCE</scope>
    <source>
        <strain evidence="1">Expedition CK06-06</strain>
    </source>
</reference>
<comment type="caution">
    <text evidence="1">The sequence shown here is derived from an EMBL/GenBank/DDBJ whole genome shotgun (WGS) entry which is preliminary data.</text>
</comment>
<sequence>KNFEQEVNDLRSGLNSLKKTSEEAKDRRISDKALKLIPVQEARIDFFIKGYNVRNRELSDQRELVAEDGLDNIYDKIDKLEIVDDDIQSELMSDDKIMESVPS</sequence>
<dbReference type="AlphaFoldDB" id="X0X715"/>
<feature type="non-terminal residue" evidence="1">
    <location>
        <position position="1"/>
    </location>
</feature>
<protein>
    <submittedName>
        <fullName evidence="1">Uncharacterized protein</fullName>
    </submittedName>
</protein>
<proteinExistence type="predicted"/>